<geneLocation type="plasmid" evidence="1">
    <name>megaplasmid</name>
</geneLocation>
<dbReference type="InterPro" id="IPR031485">
    <property type="entry name" value="CBP_BcsS"/>
</dbReference>
<protein>
    <recommendedName>
        <fullName evidence="2">Cellulose biosynthesis protein BcsS</fullName>
    </recommendedName>
</protein>
<evidence type="ECO:0000313" key="1">
    <source>
        <dbReference type="EMBL" id="AAZ65360.1"/>
    </source>
</evidence>
<keyword evidence="1" id="KW-0614">Plasmid</keyword>
<dbReference type="KEGG" id="reu:Reut_C6030"/>
<dbReference type="eggNOG" id="ENOG5033D36">
    <property type="taxonomic scope" value="Bacteria"/>
</dbReference>
<dbReference type="Pfam" id="PF17036">
    <property type="entry name" value="CBP_BcsS"/>
    <property type="match status" value="1"/>
</dbReference>
<dbReference type="OrthoDB" id="7059807at2"/>
<reference evidence="1" key="1">
    <citation type="submission" date="2005-08" db="EMBL/GenBank/DDBJ databases">
        <title>Complete sequence of a megaplasmid of Ralstonia eutropha JMP134.</title>
        <authorList>
            <person name="Copeland A."/>
            <person name="Lucas S."/>
            <person name="Lapidus A."/>
            <person name="Barry K."/>
            <person name="Detter J.C."/>
            <person name="Glavina T."/>
            <person name="Hammon N."/>
            <person name="Israni S."/>
            <person name="Pitluck S."/>
            <person name="Goltsman E."/>
            <person name="Martinez M."/>
            <person name="Vergez L."/>
            <person name="Larimer F."/>
            <person name="Land M."/>
            <person name="Lykidis A."/>
            <person name="Richardson P."/>
        </authorList>
    </citation>
    <scope>NUCLEOTIDE SEQUENCE [LARGE SCALE GENOMIC DNA]</scope>
    <source>
        <strain evidence="1">JMP134</strain>
        <plasmid evidence="1">megaplasmid</plasmid>
    </source>
</reference>
<accession>Q46NB1</accession>
<name>Q46NB1_CUPPJ</name>
<proteinExistence type="predicted"/>
<dbReference type="AlphaFoldDB" id="Q46NB1"/>
<sequence length="246" mass="26299">MTRCTRKLDRAFARAPLAPLALRLATLLAGAAAMTPLIAQSGTLFGGATLAGGGERSEYVGVSAGWLPVPYLTQKLVVSDYHYSYGSNGTEVSVNGQAAEAALGLQKGWETGWVEATAGARYRYNRVSPEGADNRNDGGEWGLALTVLGQQEYANRWLVNGIASYTFGPQAYWARGRVMYKVFGKAWAGVELIKHGDPFYHSTQGGVVLTGIPLTQTLNLGFFTGVKKTSGVSRAFYGGLEISKSF</sequence>
<organism evidence="1">
    <name type="scientific">Cupriavidus pinatubonensis (strain JMP 134 / LMG 1197)</name>
    <name type="common">Cupriavidus necator (strain JMP 134)</name>
    <dbReference type="NCBI Taxonomy" id="264198"/>
    <lineage>
        <taxon>Bacteria</taxon>
        <taxon>Pseudomonadati</taxon>
        <taxon>Pseudomonadota</taxon>
        <taxon>Betaproteobacteria</taxon>
        <taxon>Burkholderiales</taxon>
        <taxon>Burkholderiaceae</taxon>
        <taxon>Cupriavidus</taxon>
    </lineage>
</organism>
<evidence type="ECO:0008006" key="2">
    <source>
        <dbReference type="Google" id="ProtNLM"/>
    </source>
</evidence>
<dbReference type="EMBL" id="CP000092">
    <property type="protein sequence ID" value="AAZ65360.1"/>
    <property type="molecule type" value="Genomic_DNA"/>
</dbReference>
<dbReference type="HOGENOM" id="CLU_1346811_0_0_4"/>
<gene>
    <name evidence="1" type="ordered locus">Reut_C6030</name>
</gene>